<evidence type="ECO:0000313" key="1">
    <source>
        <dbReference type="EMBL" id="OAN36795.1"/>
    </source>
</evidence>
<dbReference type="Pfam" id="PF05621">
    <property type="entry name" value="TniB"/>
    <property type="match status" value="1"/>
</dbReference>
<dbReference type="OrthoDB" id="4578613at2"/>
<dbReference type="Proteomes" id="UP000078396">
    <property type="component" value="Unassembled WGS sequence"/>
</dbReference>
<dbReference type="EMBL" id="LWCS01000032">
    <property type="protein sequence ID" value="OAN36795.1"/>
    <property type="molecule type" value="Genomic_DNA"/>
</dbReference>
<dbReference type="AlphaFoldDB" id="A0A178LT62"/>
<proteinExistence type="predicted"/>
<accession>A0A178LT62</accession>
<comment type="caution">
    <text evidence="1">The sequence shown here is derived from an EMBL/GenBank/DDBJ whole genome shotgun (WGS) entry which is preliminary data.</text>
</comment>
<organism evidence="1 2">
    <name type="scientific">Mycolicibacterium iranicum</name>
    <name type="common">Mycobacterium iranicum</name>
    <dbReference type="NCBI Taxonomy" id="912594"/>
    <lineage>
        <taxon>Bacteria</taxon>
        <taxon>Bacillati</taxon>
        <taxon>Actinomycetota</taxon>
        <taxon>Actinomycetes</taxon>
        <taxon>Mycobacteriales</taxon>
        <taxon>Mycobacteriaceae</taxon>
        <taxon>Mycolicibacterium</taxon>
    </lineage>
</organism>
<sequence length="345" mass="38405">MTSQWDAVPLDEDLDPRQVPSVTLDGWRQFVDAKPAAFELIDHHEYSSLPGPEKLAYDDRRMAYHSELVIIETSTVRHITRQGRLLTLLNQRECGARRSMIVSGPWASGKTTTIKLLGKVHEQHVRRRYPGQDRIPVVYITTPPKGSPRKLASEFAHFLGLPTRQRHNTTDIADAVCHVLTQARTELVIVDEIHNLNLASAAGEDMSDHLKYFSEHMPATFVYAGINVERSGLFTGVRGKQISGRSVLVRTDPFAFNDEWKALVASLEAALRLYKHRDGTLIRNAKYLYQRTGGSISSLSHLIRVTAITAILGGEDAITREALDAAIIDHACETKTSHPTKAATG</sequence>
<dbReference type="RefSeq" id="WP_064282999.1">
    <property type="nucleotide sequence ID" value="NZ_LWCS01000032.1"/>
</dbReference>
<gene>
    <name evidence="1" type="ORF">A4X20_06265</name>
</gene>
<dbReference type="InterPro" id="IPR027417">
    <property type="entry name" value="P-loop_NTPase"/>
</dbReference>
<dbReference type="Gene3D" id="3.40.50.300">
    <property type="entry name" value="P-loop containing nucleotide triphosphate hydrolases"/>
    <property type="match status" value="1"/>
</dbReference>
<protein>
    <submittedName>
        <fullName evidence="1">ATP/GTP-binding protein</fullName>
    </submittedName>
</protein>
<dbReference type="SUPFAM" id="SSF52540">
    <property type="entry name" value="P-loop containing nucleoside triphosphate hydrolases"/>
    <property type="match status" value="1"/>
</dbReference>
<evidence type="ECO:0000313" key="2">
    <source>
        <dbReference type="Proteomes" id="UP000078396"/>
    </source>
</evidence>
<dbReference type="InterPro" id="IPR008868">
    <property type="entry name" value="TniB"/>
</dbReference>
<reference evidence="1 2" key="1">
    <citation type="submission" date="2016-04" db="EMBL/GenBank/DDBJ databases">
        <title>Draft Genome Sequences of Staphylococcus capitis Strain H36, S. capitis Strain H65, S. cohnii Strain H62, S. hominis Strain H69, Mycobacterium iranicum Strain H39, Plantibacter sp. Strain H53, Pseudomonas oryzihabitans Strain H72, and Microbacterium sp. Strain H83, isolated from residential settings.</title>
        <authorList>
            <person name="Lymperopoulou D."/>
            <person name="Adams R.I."/>
            <person name="Lindow S."/>
            <person name="Coil D.A."/>
            <person name="Jospin G."/>
            <person name="Eisen J.A."/>
        </authorList>
    </citation>
    <scope>NUCLEOTIDE SEQUENCE [LARGE SCALE GENOMIC DNA]</scope>
    <source>
        <strain evidence="1 2">H39</strain>
    </source>
</reference>
<name>A0A178LT62_MYCIR</name>